<evidence type="ECO:0000313" key="3">
    <source>
        <dbReference type="EMBL" id="MBU3855451.1"/>
    </source>
</evidence>
<comment type="caution">
    <text evidence="3">The sequence shown here is derived from an EMBL/GenBank/DDBJ whole genome shotgun (WGS) entry which is preliminary data.</text>
</comment>
<evidence type="ECO:0000259" key="2">
    <source>
        <dbReference type="SMART" id="SM00635"/>
    </source>
</evidence>
<reference evidence="3" key="2">
    <citation type="submission" date="2021-04" db="EMBL/GenBank/DDBJ databases">
        <authorList>
            <person name="Gilroy R."/>
        </authorList>
    </citation>
    <scope>NUCLEOTIDE SEQUENCE</scope>
    <source>
        <strain evidence="3">8470</strain>
    </source>
</reference>
<evidence type="ECO:0000256" key="1">
    <source>
        <dbReference type="SAM" id="SignalP"/>
    </source>
</evidence>
<dbReference type="EMBL" id="JAHLFJ010000027">
    <property type="protein sequence ID" value="MBU3855451.1"/>
    <property type="molecule type" value="Genomic_DNA"/>
</dbReference>
<dbReference type="Gene3D" id="2.60.40.1080">
    <property type="match status" value="3"/>
</dbReference>
<dbReference type="InterPro" id="IPR003343">
    <property type="entry name" value="Big_2"/>
</dbReference>
<dbReference type="SMART" id="SM00635">
    <property type="entry name" value="BID_2"/>
    <property type="match status" value="3"/>
</dbReference>
<accession>A0A948X284</accession>
<reference evidence="3" key="1">
    <citation type="journal article" date="2021" name="PeerJ">
        <title>Extensive microbial diversity within the chicken gut microbiome revealed by metagenomics and culture.</title>
        <authorList>
            <person name="Gilroy R."/>
            <person name="Ravi A."/>
            <person name="Getino M."/>
            <person name="Pursley I."/>
            <person name="Horton D.L."/>
            <person name="Alikhan N.F."/>
            <person name="Baker D."/>
            <person name="Gharbi K."/>
            <person name="Hall N."/>
            <person name="Watson M."/>
            <person name="Adriaenssens E.M."/>
            <person name="Foster-Nyarko E."/>
            <person name="Jarju S."/>
            <person name="Secka A."/>
            <person name="Antonio M."/>
            <person name="Oren A."/>
            <person name="Chaudhuri R.R."/>
            <person name="La Ragione R."/>
            <person name="Hildebrand F."/>
            <person name="Pallen M.J."/>
        </authorList>
    </citation>
    <scope>NUCLEOTIDE SEQUENCE</scope>
    <source>
        <strain evidence="3">8470</strain>
    </source>
</reference>
<sequence>MKQIMKYSWGCLLALVPALIMPSCEDEATVGDLTSAVMPASIELIVPAEVQQYIYTDENGAKVLPMLKGETVQMNYGLQPENVTYSDVIWTSTVPSVATVDNGLVTAVEGNGESATVIQVAPEGMYSGSGIYDNVRVVVSNTLVPAESISIESEADELYASETLQLTAAILPENATYRTVSWSSSNEAVATVDQNGLVTGLVNEDIQASVTITATSLDGSQVYGTKELVVNQMVQPEEVTIDQAYSVDNGYYCAIADKALTLNYTTVPAQCTTSLIEWTSDNEEIATVENGVITFNQAGVFGDVTITASCPATGNSSSIKLNLAAGLIRELFHNEDNVTWSADPSHCSSEWGYGTFTLISKATSGKRRLDFMAQNVYFHAGNYPFLALRLQYAGDMENVSGKSFKLDASGGTCNGQSFSGELGGGSEKWDQTWKCSDGSRIVIYDLSTQAWKGFVLPATDVAKVNKLTFKYADIVLKQETGEQLRSAIYWIQTFKTLEEVATYIQSEGLTYEVVE</sequence>
<dbReference type="Proteomes" id="UP000784286">
    <property type="component" value="Unassembled WGS sequence"/>
</dbReference>
<dbReference type="AlphaFoldDB" id="A0A948X284"/>
<protein>
    <submittedName>
        <fullName evidence="3">DUF4979 domain-containing protein</fullName>
    </submittedName>
</protein>
<feature type="chain" id="PRO_5037083900" evidence="1">
    <location>
        <begin position="29"/>
        <end position="515"/>
    </location>
</feature>
<name>A0A948X284_9BACT</name>
<evidence type="ECO:0000313" key="4">
    <source>
        <dbReference type="Proteomes" id="UP000784286"/>
    </source>
</evidence>
<feature type="domain" description="BIG2" evidence="2">
    <location>
        <begin position="145"/>
        <end position="226"/>
    </location>
</feature>
<feature type="domain" description="BIG2" evidence="2">
    <location>
        <begin position="57"/>
        <end position="119"/>
    </location>
</feature>
<dbReference type="Pfam" id="PF02368">
    <property type="entry name" value="Big_2"/>
    <property type="match status" value="2"/>
</dbReference>
<dbReference type="InterPro" id="IPR008964">
    <property type="entry name" value="Invasin/intimin_cell_adhesion"/>
</dbReference>
<keyword evidence="1" id="KW-0732">Signal</keyword>
<organism evidence="3 4">
    <name type="scientific">Candidatus Phocaeicola excrementipullorum</name>
    <dbReference type="NCBI Taxonomy" id="2838731"/>
    <lineage>
        <taxon>Bacteria</taxon>
        <taxon>Pseudomonadati</taxon>
        <taxon>Bacteroidota</taxon>
        <taxon>Bacteroidia</taxon>
        <taxon>Bacteroidales</taxon>
        <taxon>Bacteroidaceae</taxon>
        <taxon>Phocaeicola</taxon>
    </lineage>
</organism>
<dbReference type="SUPFAM" id="SSF49373">
    <property type="entry name" value="Invasin/intimin cell-adhesion fragments"/>
    <property type="match status" value="3"/>
</dbReference>
<gene>
    <name evidence="3" type="ORF">H9928_02635</name>
</gene>
<feature type="domain" description="BIG2" evidence="2">
    <location>
        <begin position="241"/>
        <end position="320"/>
    </location>
</feature>
<proteinExistence type="predicted"/>
<feature type="signal peptide" evidence="1">
    <location>
        <begin position="1"/>
        <end position="28"/>
    </location>
</feature>